<feature type="compositionally biased region" description="Acidic residues" evidence="3">
    <location>
        <begin position="108"/>
        <end position="132"/>
    </location>
</feature>
<evidence type="ECO:0000256" key="3">
    <source>
        <dbReference type="SAM" id="MobiDB-lite"/>
    </source>
</evidence>
<dbReference type="GO" id="GO:0008865">
    <property type="term" value="F:fructokinase activity"/>
    <property type="evidence" value="ECO:0007669"/>
    <property type="project" value="TreeGrafter"/>
</dbReference>
<keyword evidence="2" id="KW-0808">Transferase</keyword>
<accession>A0A4U5V5Y0</accession>
<dbReference type="EC" id="2.7.1.-" evidence="2"/>
<dbReference type="EMBL" id="CM014092">
    <property type="protein sequence ID" value="TKS83297.1"/>
    <property type="molecule type" value="Genomic_DNA"/>
</dbReference>
<dbReference type="SUPFAM" id="SSF53067">
    <property type="entry name" value="Actin-like ATPase domain"/>
    <property type="match status" value="1"/>
</dbReference>
<keyword evidence="2" id="KW-0067">ATP-binding</keyword>
<dbReference type="PRINTS" id="PR00475">
    <property type="entry name" value="HEXOKINASE"/>
</dbReference>
<comment type="pathway">
    <text evidence="1">Carbohydrate degradation; glycolysis; D-glyceraldehyde 3-phosphate and glycerone phosphate from D-glucose: step 1/4.</text>
</comment>
<dbReference type="InterPro" id="IPR001312">
    <property type="entry name" value="Hexokinase"/>
</dbReference>
<evidence type="ECO:0000313" key="6">
    <source>
        <dbReference type="Proteomes" id="UP000298787"/>
    </source>
</evidence>
<dbReference type="InterPro" id="IPR043129">
    <property type="entry name" value="ATPase_NBD"/>
</dbReference>
<dbReference type="InterPro" id="IPR022673">
    <property type="entry name" value="Hexokinase_C"/>
</dbReference>
<name>A0A4U5V5Y0_COLLU</name>
<dbReference type="AlphaFoldDB" id="A0A4U5V5Y0"/>
<comment type="similarity">
    <text evidence="2">Belongs to the hexokinase family.</text>
</comment>
<gene>
    <name evidence="5" type="ORF">D9C73_017408</name>
</gene>
<dbReference type="PANTHER" id="PTHR19443:SF84">
    <property type="entry name" value="PHOSPHOTRANSFERASE"/>
    <property type="match status" value="1"/>
</dbReference>
<dbReference type="GO" id="GO:0006006">
    <property type="term" value="P:glucose metabolic process"/>
    <property type="evidence" value="ECO:0007669"/>
    <property type="project" value="TreeGrafter"/>
</dbReference>
<evidence type="ECO:0000259" key="4">
    <source>
        <dbReference type="Pfam" id="PF03727"/>
    </source>
</evidence>
<dbReference type="GO" id="GO:0005536">
    <property type="term" value="F:D-glucose binding"/>
    <property type="evidence" value="ECO:0007669"/>
    <property type="project" value="InterPro"/>
</dbReference>
<dbReference type="STRING" id="240159.A0A4U5V5Y0"/>
<sequence>MVDSRVVRLVCDTISSRSARLCAAALATLANRIRVNRGLSHLKTTVGVDGTVYRKHPNFSEELQATVRRLAPECDITFLISEDGSGRGAAMVAAVAQRLDRQSRLLEDIDGEGEDEEEEEVEEEEEEEEEDK</sequence>
<organism evidence="5 6">
    <name type="scientific">Collichthys lucidus</name>
    <name type="common">Big head croaker</name>
    <name type="synonym">Sciaena lucida</name>
    <dbReference type="NCBI Taxonomy" id="240159"/>
    <lineage>
        <taxon>Eukaryota</taxon>
        <taxon>Metazoa</taxon>
        <taxon>Chordata</taxon>
        <taxon>Craniata</taxon>
        <taxon>Vertebrata</taxon>
        <taxon>Euteleostomi</taxon>
        <taxon>Actinopterygii</taxon>
        <taxon>Neopterygii</taxon>
        <taxon>Teleostei</taxon>
        <taxon>Neoteleostei</taxon>
        <taxon>Acanthomorphata</taxon>
        <taxon>Eupercaria</taxon>
        <taxon>Sciaenidae</taxon>
        <taxon>Collichthys</taxon>
    </lineage>
</organism>
<dbReference type="GO" id="GO:0005524">
    <property type="term" value="F:ATP binding"/>
    <property type="evidence" value="ECO:0007669"/>
    <property type="project" value="UniProtKB-UniRule"/>
</dbReference>
<dbReference type="PROSITE" id="PS51748">
    <property type="entry name" value="HEXOKINASE_2"/>
    <property type="match status" value="1"/>
</dbReference>
<dbReference type="Pfam" id="PF03727">
    <property type="entry name" value="Hexokinase_2"/>
    <property type="match status" value="1"/>
</dbReference>
<evidence type="ECO:0000256" key="2">
    <source>
        <dbReference type="RuleBase" id="RU362007"/>
    </source>
</evidence>
<dbReference type="GO" id="GO:0005739">
    <property type="term" value="C:mitochondrion"/>
    <property type="evidence" value="ECO:0007669"/>
    <property type="project" value="TreeGrafter"/>
</dbReference>
<evidence type="ECO:0000313" key="5">
    <source>
        <dbReference type="EMBL" id="TKS83297.1"/>
    </source>
</evidence>
<dbReference type="PANTHER" id="PTHR19443">
    <property type="entry name" value="HEXOKINASE"/>
    <property type="match status" value="1"/>
</dbReference>
<keyword evidence="2" id="KW-0324">Glycolysis</keyword>
<dbReference type="GO" id="GO:0006096">
    <property type="term" value="P:glycolytic process"/>
    <property type="evidence" value="ECO:0007669"/>
    <property type="project" value="UniProtKB-KW"/>
</dbReference>
<dbReference type="GO" id="GO:0005829">
    <property type="term" value="C:cytosol"/>
    <property type="evidence" value="ECO:0007669"/>
    <property type="project" value="TreeGrafter"/>
</dbReference>
<keyword evidence="2 5" id="KW-0418">Kinase</keyword>
<protein>
    <recommendedName>
        <fullName evidence="2">Phosphotransferase</fullName>
        <ecNumber evidence="2">2.7.1.-</ecNumber>
    </recommendedName>
</protein>
<evidence type="ECO:0000256" key="1">
    <source>
        <dbReference type="ARBA" id="ARBA00004888"/>
    </source>
</evidence>
<feature type="domain" description="Hexokinase C-terminal" evidence="4">
    <location>
        <begin position="3"/>
        <end position="95"/>
    </location>
</feature>
<dbReference type="Gene3D" id="3.40.367.20">
    <property type="match status" value="1"/>
</dbReference>
<feature type="region of interest" description="Disordered" evidence="3">
    <location>
        <begin position="104"/>
        <end position="132"/>
    </location>
</feature>
<proteinExistence type="inferred from homology"/>
<dbReference type="GO" id="GO:0004340">
    <property type="term" value="F:glucokinase activity"/>
    <property type="evidence" value="ECO:0007669"/>
    <property type="project" value="TreeGrafter"/>
</dbReference>
<dbReference type="GO" id="GO:0001678">
    <property type="term" value="P:intracellular glucose homeostasis"/>
    <property type="evidence" value="ECO:0007669"/>
    <property type="project" value="InterPro"/>
</dbReference>
<keyword evidence="2" id="KW-0547">Nucleotide-binding</keyword>
<reference evidence="5 6" key="1">
    <citation type="submission" date="2019-01" db="EMBL/GenBank/DDBJ databases">
        <title>Genome Assembly of Collichthys lucidus.</title>
        <authorList>
            <person name="Cai M."/>
            <person name="Xiao S."/>
        </authorList>
    </citation>
    <scope>NUCLEOTIDE SEQUENCE [LARGE SCALE GENOMIC DNA]</scope>
    <source>
        <strain evidence="5">JT15FE1705JMU</strain>
        <tissue evidence="5">Muscle</tissue>
    </source>
</reference>
<keyword evidence="6" id="KW-1185">Reference proteome</keyword>
<dbReference type="Proteomes" id="UP000298787">
    <property type="component" value="Chromosome 15"/>
</dbReference>